<proteinExistence type="predicted"/>
<evidence type="ECO:0000313" key="2">
    <source>
        <dbReference type="EMBL" id="OAP38619.1"/>
    </source>
</evidence>
<dbReference type="Proteomes" id="UP000094025">
    <property type="component" value="Unassembled WGS sequence"/>
</dbReference>
<name>A0A178XTK4_9HYPH</name>
<evidence type="ECO:0000313" key="3">
    <source>
        <dbReference type="Proteomes" id="UP000094025"/>
    </source>
</evidence>
<dbReference type="EMBL" id="LPUX01000061">
    <property type="protein sequence ID" value="OAP38619.1"/>
    <property type="molecule type" value="Genomic_DNA"/>
</dbReference>
<evidence type="ECO:0000256" key="1">
    <source>
        <dbReference type="SAM" id="MobiDB-lite"/>
    </source>
</evidence>
<protein>
    <submittedName>
        <fullName evidence="2">Uncharacterized protein</fullName>
    </submittedName>
</protein>
<keyword evidence="3" id="KW-1185">Reference proteome</keyword>
<sequence length="110" mass="12297">MPIGLNVKRNHIKSIGVIYGYAYEGHCYKLPKPQIMCLSERPTPVAKGDCGFDPSFGYAVWSIDKLERAIVLDIRADDLKTLVLDENLPGNRSPLAYAQAQSLAPQRHRD</sequence>
<reference evidence="2 3" key="1">
    <citation type="journal article" date="2016" name="Int. J. Syst. Evol. Microbiol.">
        <title>Ensifer glycinis sp. nov., an novel rhizobial species associated with Glycine spp.</title>
        <authorList>
            <person name="Yan H."/>
            <person name="Yan J."/>
            <person name="Sui X.H."/>
            <person name="Wang E.T."/>
            <person name="Chen W.X."/>
            <person name="Zhang X.X."/>
            <person name="Chen W.F."/>
        </authorList>
    </citation>
    <scope>NUCLEOTIDE SEQUENCE [LARGE SCALE GENOMIC DNA]</scope>
    <source>
        <strain evidence="2 3">CCBAU 23380</strain>
    </source>
</reference>
<organism evidence="2 3">
    <name type="scientific">Sinorhizobium glycinis</name>
    <dbReference type="NCBI Taxonomy" id="1472378"/>
    <lineage>
        <taxon>Bacteria</taxon>
        <taxon>Pseudomonadati</taxon>
        <taxon>Pseudomonadota</taxon>
        <taxon>Alphaproteobacteria</taxon>
        <taxon>Hyphomicrobiales</taxon>
        <taxon>Rhizobiaceae</taxon>
        <taxon>Sinorhizobium/Ensifer group</taxon>
        <taxon>Sinorhizobium</taxon>
    </lineage>
</organism>
<feature type="region of interest" description="Disordered" evidence="1">
    <location>
        <begin position="87"/>
        <end position="110"/>
    </location>
</feature>
<gene>
    <name evidence="2" type="ORF">AU381_23685</name>
</gene>
<accession>A0A178XTK4</accession>
<dbReference type="AlphaFoldDB" id="A0A178XTK4"/>
<comment type="caution">
    <text evidence="2">The sequence shown here is derived from an EMBL/GenBank/DDBJ whole genome shotgun (WGS) entry which is preliminary data.</text>
</comment>